<dbReference type="Gene3D" id="3.10.129.10">
    <property type="entry name" value="Hotdog Thioesterase"/>
    <property type="match status" value="1"/>
</dbReference>
<dbReference type="SUPFAM" id="SSF54637">
    <property type="entry name" value="Thioesterase/thiol ester dehydrase-isomerase"/>
    <property type="match status" value="1"/>
</dbReference>
<keyword evidence="6" id="KW-1185">Reference proteome</keyword>
<evidence type="ECO:0000256" key="1">
    <source>
        <dbReference type="ARBA" id="ARBA00010458"/>
    </source>
</evidence>
<dbReference type="GO" id="GO:0006637">
    <property type="term" value="P:acyl-CoA metabolic process"/>
    <property type="evidence" value="ECO:0007669"/>
    <property type="project" value="TreeGrafter"/>
</dbReference>
<accession>A0A1H9PRK5</accession>
<organism evidence="5 6">
    <name type="scientific">Isobaculum melis</name>
    <dbReference type="NCBI Taxonomy" id="142588"/>
    <lineage>
        <taxon>Bacteria</taxon>
        <taxon>Bacillati</taxon>
        <taxon>Bacillota</taxon>
        <taxon>Bacilli</taxon>
        <taxon>Lactobacillales</taxon>
        <taxon>Carnobacteriaceae</taxon>
        <taxon>Isobaculum</taxon>
    </lineage>
</organism>
<dbReference type="AlphaFoldDB" id="A0A1H9PRK5"/>
<dbReference type="EMBL" id="FOHA01000001">
    <property type="protein sequence ID" value="SER50203.1"/>
    <property type="molecule type" value="Genomic_DNA"/>
</dbReference>
<dbReference type="GO" id="GO:0005829">
    <property type="term" value="C:cytosol"/>
    <property type="evidence" value="ECO:0007669"/>
    <property type="project" value="TreeGrafter"/>
</dbReference>
<evidence type="ECO:0000256" key="3">
    <source>
        <dbReference type="PROSITE-ProRule" id="PRU01106"/>
    </source>
</evidence>
<dbReference type="InterPro" id="IPR040170">
    <property type="entry name" value="Cytosol_ACT"/>
</dbReference>
<reference evidence="5 6" key="1">
    <citation type="submission" date="2016-10" db="EMBL/GenBank/DDBJ databases">
        <authorList>
            <person name="de Groot N.N."/>
        </authorList>
    </citation>
    <scope>NUCLEOTIDE SEQUENCE [LARGE SCALE GENOMIC DNA]</scope>
    <source>
        <strain evidence="5 6">DSM 13760</strain>
    </source>
</reference>
<dbReference type="CDD" id="cd03442">
    <property type="entry name" value="BFIT_BACH"/>
    <property type="match status" value="1"/>
</dbReference>
<evidence type="ECO:0000313" key="5">
    <source>
        <dbReference type="EMBL" id="SER50203.1"/>
    </source>
</evidence>
<dbReference type="RefSeq" id="WP_245706198.1">
    <property type="nucleotide sequence ID" value="NZ_FOHA01000001.1"/>
</dbReference>
<dbReference type="GO" id="GO:0009062">
    <property type="term" value="P:fatty acid catabolic process"/>
    <property type="evidence" value="ECO:0007669"/>
    <property type="project" value="TreeGrafter"/>
</dbReference>
<keyword evidence="2 3" id="KW-0378">Hydrolase</keyword>
<evidence type="ECO:0000256" key="2">
    <source>
        <dbReference type="ARBA" id="ARBA00022801"/>
    </source>
</evidence>
<comment type="similarity">
    <text evidence="1">Belongs to the acyl coenzyme A hydrolase family.</text>
</comment>
<dbReference type="PANTHER" id="PTHR11049:SF24">
    <property type="entry name" value="CYTOSOLIC ACYL COENZYME A THIOESTER HYDROLASE"/>
    <property type="match status" value="1"/>
</dbReference>
<dbReference type="InterPro" id="IPR006683">
    <property type="entry name" value="Thioestr_dom"/>
</dbReference>
<name>A0A1H9PRK5_9LACT</name>
<gene>
    <name evidence="5" type="ORF">SAMN04488559_10159</name>
</gene>
<protein>
    <submittedName>
        <fullName evidence="5">Acyl-CoA hydrolase</fullName>
    </submittedName>
</protein>
<evidence type="ECO:0000313" key="6">
    <source>
        <dbReference type="Proteomes" id="UP000198948"/>
    </source>
</evidence>
<dbReference type="InterPro" id="IPR033120">
    <property type="entry name" value="HOTDOG_ACOT"/>
</dbReference>
<sequence>MNKKTCSESRAIQTHRVFPADLNHHGTLFGGNLMSYIDDTSSIAITRHCRRHCVTASTDSLDFLHPIYVDHSVCIEAYVTGVGTRSMEVFNKVIGENLLTGERYLAATSFMTFVAFDPEGGEIVIPQIVPETAEEKMVCSGYEERKQKRLHQRAFNEAFFEHVDLHFPWREKD</sequence>
<dbReference type="PROSITE" id="PS51770">
    <property type="entry name" value="HOTDOG_ACOT"/>
    <property type="match status" value="1"/>
</dbReference>
<feature type="domain" description="HotDog ACOT-type" evidence="4">
    <location>
        <begin position="7"/>
        <end position="119"/>
    </location>
</feature>
<evidence type="ECO:0000259" key="4">
    <source>
        <dbReference type="PROSITE" id="PS51770"/>
    </source>
</evidence>
<dbReference type="STRING" id="142588.SAMN04488559_10159"/>
<proteinExistence type="inferred from homology"/>
<dbReference type="InterPro" id="IPR029069">
    <property type="entry name" value="HotDog_dom_sf"/>
</dbReference>
<dbReference type="Proteomes" id="UP000198948">
    <property type="component" value="Unassembled WGS sequence"/>
</dbReference>
<dbReference type="GO" id="GO:0052816">
    <property type="term" value="F:long-chain fatty acyl-CoA hydrolase activity"/>
    <property type="evidence" value="ECO:0007669"/>
    <property type="project" value="TreeGrafter"/>
</dbReference>
<dbReference type="Pfam" id="PF03061">
    <property type="entry name" value="4HBT"/>
    <property type="match status" value="1"/>
</dbReference>
<dbReference type="PANTHER" id="PTHR11049">
    <property type="entry name" value="ACYL COENZYME A THIOESTER HYDROLASE"/>
    <property type="match status" value="1"/>
</dbReference>